<evidence type="ECO:0000256" key="1">
    <source>
        <dbReference type="SAM" id="MobiDB-lite"/>
    </source>
</evidence>
<feature type="region of interest" description="Disordered" evidence="1">
    <location>
        <begin position="58"/>
        <end position="85"/>
    </location>
</feature>
<dbReference type="EMBL" id="LFZO01000015">
    <property type="protein sequence ID" value="KXT17730.1"/>
    <property type="molecule type" value="Genomic_DNA"/>
</dbReference>
<sequence>MEAIRPEGGLRDEVNRCIFGTTWMAYREHKDARRRVNAGIAWSDDHSNIAGYEKKLKDEAAAKTASEETPDQNKLPKEEAPKNLKVSESALLRAETRNLTPLDLWHKTYTAEEESKRTEYILRLEAAGQKARKERQGYLYGYEDARYQAQGVSSGRRIETTARVSADLR</sequence>
<feature type="compositionally biased region" description="Basic and acidic residues" evidence="1">
    <location>
        <begin position="156"/>
        <end position="169"/>
    </location>
</feature>
<reference evidence="2 3" key="1">
    <citation type="submission" date="2015-07" db="EMBL/GenBank/DDBJ databases">
        <title>Comparative genomics of the Sigatoka disease complex on banana suggests a link between parallel evolutionary changes in Pseudocercospora fijiensis and Pseudocercospora eumusae and increased virulence on the banana host.</title>
        <authorList>
            <person name="Chang T.-C."/>
            <person name="Salvucci A."/>
            <person name="Crous P.W."/>
            <person name="Stergiopoulos I."/>
        </authorList>
    </citation>
    <scope>NUCLEOTIDE SEQUENCE [LARGE SCALE GENOMIC DNA]</scope>
    <source>
        <strain evidence="2 3">CBS 116634</strain>
    </source>
</reference>
<comment type="caution">
    <text evidence="2">The sequence shown here is derived from an EMBL/GenBank/DDBJ whole genome shotgun (WGS) entry which is preliminary data.</text>
</comment>
<protein>
    <submittedName>
        <fullName evidence="2">Uncharacterized protein</fullName>
    </submittedName>
</protein>
<feature type="region of interest" description="Disordered" evidence="1">
    <location>
        <begin position="150"/>
        <end position="169"/>
    </location>
</feature>
<gene>
    <name evidence="2" type="ORF">AC579_3606</name>
</gene>
<accession>A0A139ISX7</accession>
<proteinExistence type="predicted"/>
<evidence type="ECO:0000313" key="2">
    <source>
        <dbReference type="EMBL" id="KXT17730.1"/>
    </source>
</evidence>
<dbReference type="AlphaFoldDB" id="A0A139ISX7"/>
<organism evidence="2 3">
    <name type="scientific">Pseudocercospora musae</name>
    <dbReference type="NCBI Taxonomy" id="113226"/>
    <lineage>
        <taxon>Eukaryota</taxon>
        <taxon>Fungi</taxon>
        <taxon>Dikarya</taxon>
        <taxon>Ascomycota</taxon>
        <taxon>Pezizomycotina</taxon>
        <taxon>Dothideomycetes</taxon>
        <taxon>Dothideomycetidae</taxon>
        <taxon>Mycosphaerellales</taxon>
        <taxon>Mycosphaerellaceae</taxon>
        <taxon>Pseudocercospora</taxon>
    </lineage>
</organism>
<evidence type="ECO:0000313" key="3">
    <source>
        <dbReference type="Proteomes" id="UP000073492"/>
    </source>
</evidence>
<dbReference type="OrthoDB" id="6133115at2759"/>
<keyword evidence="3" id="KW-1185">Reference proteome</keyword>
<dbReference type="Proteomes" id="UP000073492">
    <property type="component" value="Unassembled WGS sequence"/>
</dbReference>
<name>A0A139ISX7_9PEZI</name>